<organism evidence="2 3">
    <name type="scientific">Paenibacillus mendelii</name>
    <dbReference type="NCBI Taxonomy" id="206163"/>
    <lineage>
        <taxon>Bacteria</taxon>
        <taxon>Bacillati</taxon>
        <taxon>Bacillota</taxon>
        <taxon>Bacilli</taxon>
        <taxon>Bacillales</taxon>
        <taxon>Paenibacillaceae</taxon>
        <taxon>Paenibacillus</taxon>
    </lineage>
</organism>
<dbReference type="Proteomes" id="UP001589818">
    <property type="component" value="Unassembled WGS sequence"/>
</dbReference>
<evidence type="ECO:0000313" key="3">
    <source>
        <dbReference type="Proteomes" id="UP001589818"/>
    </source>
</evidence>
<sequence length="195" mass="22351">MGQQANREGYRPIRIPQVLRMIQQQQLIREVKAMVIEDMKPYIVEHEELKLIGIPCISLNDMGGKYHHAKEALLSSAKHLPSVKNASVQFGIWPQVPTQEQSEMHAYILCVEVESFDNIPEWYFKTILPPQNCVVVSNKDGNFDAASGEVDQYIRDNDLIVDAEDRKYIICERYNYEGEGFARYSLPIQSSSTSQ</sequence>
<dbReference type="EMBL" id="JBHLVF010000041">
    <property type="protein sequence ID" value="MFC0394483.1"/>
    <property type="molecule type" value="Genomic_DNA"/>
</dbReference>
<feature type="domain" description="Integron-associated effector binding protein" evidence="1">
    <location>
        <begin position="43"/>
        <end position="154"/>
    </location>
</feature>
<dbReference type="InterPro" id="IPR029441">
    <property type="entry name" value="Cass2"/>
</dbReference>
<protein>
    <submittedName>
        <fullName evidence="2">Effector binding domain-containing protein</fullName>
    </submittedName>
</protein>
<dbReference type="Pfam" id="PF14526">
    <property type="entry name" value="Cass2"/>
    <property type="match status" value="1"/>
</dbReference>
<proteinExistence type="predicted"/>
<evidence type="ECO:0000259" key="1">
    <source>
        <dbReference type="Pfam" id="PF14526"/>
    </source>
</evidence>
<reference evidence="2 3" key="1">
    <citation type="submission" date="2024-09" db="EMBL/GenBank/DDBJ databases">
        <authorList>
            <person name="Sun Q."/>
            <person name="Mori K."/>
        </authorList>
    </citation>
    <scope>NUCLEOTIDE SEQUENCE [LARGE SCALE GENOMIC DNA]</scope>
    <source>
        <strain evidence="2 3">CCM 4839</strain>
    </source>
</reference>
<name>A0ABV6JIU7_9BACL</name>
<comment type="caution">
    <text evidence="2">The sequence shown here is derived from an EMBL/GenBank/DDBJ whole genome shotgun (WGS) entry which is preliminary data.</text>
</comment>
<accession>A0ABV6JIU7</accession>
<dbReference type="RefSeq" id="WP_256555000.1">
    <property type="nucleotide sequence ID" value="NZ_JANHOF010000001.1"/>
</dbReference>
<evidence type="ECO:0000313" key="2">
    <source>
        <dbReference type="EMBL" id="MFC0394483.1"/>
    </source>
</evidence>
<gene>
    <name evidence="2" type="ORF">ACFFJ8_24380</name>
</gene>
<keyword evidence="3" id="KW-1185">Reference proteome</keyword>